<evidence type="ECO:0000313" key="7">
    <source>
        <dbReference type="EMBL" id="WOS38938.1"/>
    </source>
</evidence>
<dbReference type="NCBIfam" id="TIGR02550">
    <property type="entry name" value="flagell_flgL"/>
    <property type="match status" value="1"/>
</dbReference>
<evidence type="ECO:0000256" key="3">
    <source>
        <dbReference type="ARBA" id="ARBA00005709"/>
    </source>
</evidence>
<comment type="subcellular location">
    <subcellularLocation>
        <location evidence="1">Bacterial flagellum</location>
    </subcellularLocation>
    <subcellularLocation>
        <location evidence="2">Secreted</location>
    </subcellularLocation>
</comment>
<keyword evidence="7" id="KW-0282">Flagellum</keyword>
<dbReference type="RefSeq" id="WP_317843148.1">
    <property type="nucleotide sequence ID" value="NZ_CP126170.1"/>
</dbReference>
<dbReference type="InterPro" id="IPR001029">
    <property type="entry name" value="Flagellin_N"/>
</dbReference>
<feature type="domain" description="Flagellin N-terminal" evidence="6">
    <location>
        <begin position="5"/>
        <end position="141"/>
    </location>
</feature>
<dbReference type="PANTHER" id="PTHR42792:SF1">
    <property type="entry name" value="FLAGELLAR HOOK-ASSOCIATED PROTEIN 3"/>
    <property type="match status" value="1"/>
</dbReference>
<accession>A0ABZ0JHR0</accession>
<proteinExistence type="inferred from homology"/>
<protein>
    <submittedName>
        <fullName evidence="7">Flagellar hook-associated protein FlgL</fullName>
    </submittedName>
</protein>
<evidence type="ECO:0000313" key="8">
    <source>
        <dbReference type="Proteomes" id="UP001302020"/>
    </source>
</evidence>
<name>A0ABZ0JHR0_9XANT</name>
<keyword evidence="7" id="KW-0966">Cell projection</keyword>
<dbReference type="Proteomes" id="UP001302020">
    <property type="component" value="Chromosome"/>
</dbReference>
<evidence type="ECO:0000256" key="1">
    <source>
        <dbReference type="ARBA" id="ARBA00004365"/>
    </source>
</evidence>
<keyword evidence="4" id="KW-0964">Secreted</keyword>
<comment type="similarity">
    <text evidence="3">Belongs to the bacterial flagellin family.</text>
</comment>
<dbReference type="PANTHER" id="PTHR42792">
    <property type="entry name" value="FLAGELLIN"/>
    <property type="match status" value="1"/>
</dbReference>
<evidence type="ECO:0000256" key="5">
    <source>
        <dbReference type="ARBA" id="ARBA00023143"/>
    </source>
</evidence>
<keyword evidence="5" id="KW-0975">Bacterial flagellum</keyword>
<evidence type="ECO:0000256" key="4">
    <source>
        <dbReference type="ARBA" id="ARBA00022525"/>
    </source>
</evidence>
<sequence>MSNRISSGMIFNQSLNTMLGKQATISHLQQQLSTGQRIVSAADDPVAAGTAVSLDRTVAALARFGDNANNVQNRLNLQENSLSQAGDLMARVKDLTVEANSSALTTPDRKAIAAELKTLHDSLLSLSNSTDGSGRYLFGGTADDAAPFAVVSGNVVYSGNQTQRSVEVAPDTKVSDTLPGSEIFMRVPTGDGTVDAHAAAANTGTGLLLDFSRDGSSATAWNGDSYNVVFTAATTYEVRDSSGTVVNTGTYAAGESIGLPGLKMRVDGAPAAGDSFQIGPSTTKDVFSTISNLVDLLNTDPITPTAKAALQNGLQSSMRDITQASSKMIDARAAGGAQLAAIDNATDLRAANDVTLKTTLSSLRDLDYAQAISQYQLEQSALKAAQTIFTQMQKMSLFDRL</sequence>
<keyword evidence="7" id="KW-0969">Cilium</keyword>
<dbReference type="InterPro" id="IPR001492">
    <property type="entry name" value="Flagellin"/>
</dbReference>
<reference evidence="7 8" key="1">
    <citation type="submission" date="2023-05" db="EMBL/GenBank/DDBJ databases">
        <title>Xanthomonas rydalmerenesis sp. nov., a novel Xanthomonas species isolated from Fragaria x ananassa.</title>
        <authorList>
            <person name="McKnight D.J.E."/>
            <person name="Wong-Bajracharya J."/>
            <person name="Okoh E.B."/>
            <person name="Snijders F."/>
            <person name="Lidbetter F."/>
            <person name="Webster J."/>
            <person name="Djordjevic S.P."/>
            <person name="Bogema D.R."/>
            <person name="Chapman T.A."/>
        </authorList>
    </citation>
    <scope>NUCLEOTIDE SEQUENCE [LARGE SCALE GENOMIC DNA]</scope>
    <source>
        <strain evidence="7 8">DAR34883</strain>
    </source>
</reference>
<organism evidence="7 8">
    <name type="scientific">Xanthomonas rydalmerensis</name>
    <dbReference type="NCBI Taxonomy" id="3046274"/>
    <lineage>
        <taxon>Bacteria</taxon>
        <taxon>Pseudomonadati</taxon>
        <taxon>Pseudomonadota</taxon>
        <taxon>Gammaproteobacteria</taxon>
        <taxon>Lysobacterales</taxon>
        <taxon>Lysobacteraceae</taxon>
        <taxon>Xanthomonas</taxon>
    </lineage>
</organism>
<dbReference type="Gene3D" id="1.20.1330.10">
    <property type="entry name" value="f41 fragment of flagellin, N-terminal domain"/>
    <property type="match status" value="2"/>
</dbReference>
<dbReference type="Pfam" id="PF00669">
    <property type="entry name" value="Flagellin_N"/>
    <property type="match status" value="1"/>
</dbReference>
<dbReference type="InterPro" id="IPR013384">
    <property type="entry name" value="Flagell_FlgL"/>
</dbReference>
<gene>
    <name evidence="7" type="primary">flgL</name>
    <name evidence="7" type="ORF">QN243_10730</name>
</gene>
<evidence type="ECO:0000259" key="6">
    <source>
        <dbReference type="Pfam" id="PF00669"/>
    </source>
</evidence>
<keyword evidence="8" id="KW-1185">Reference proteome</keyword>
<evidence type="ECO:0000256" key="2">
    <source>
        <dbReference type="ARBA" id="ARBA00004613"/>
    </source>
</evidence>
<dbReference type="EMBL" id="CP126172">
    <property type="protein sequence ID" value="WOS38938.1"/>
    <property type="molecule type" value="Genomic_DNA"/>
</dbReference>
<dbReference type="SUPFAM" id="SSF64518">
    <property type="entry name" value="Phase 1 flagellin"/>
    <property type="match status" value="1"/>
</dbReference>